<dbReference type="PANTHER" id="PTHR12782:SF5">
    <property type="entry name" value="PROSTAGLANDIN E SYNTHASE 2"/>
    <property type="match status" value="1"/>
</dbReference>
<reference evidence="2" key="1">
    <citation type="submission" date="2021-01" db="EMBL/GenBank/DDBJ databases">
        <authorList>
            <person name="Corre E."/>
            <person name="Pelletier E."/>
            <person name="Niang G."/>
            <person name="Scheremetjew M."/>
            <person name="Finn R."/>
            <person name="Kale V."/>
            <person name="Holt S."/>
            <person name="Cochrane G."/>
            <person name="Meng A."/>
            <person name="Brown T."/>
            <person name="Cohen L."/>
        </authorList>
    </citation>
    <scope>NUCLEOTIDE SEQUENCE</scope>
    <source>
        <strain evidence="2">OF101</strain>
    </source>
</reference>
<dbReference type="EMBL" id="HBGE01086046">
    <property type="protein sequence ID" value="CAD9174497.1"/>
    <property type="molecule type" value="Transcribed_RNA"/>
</dbReference>
<organism evidence="2">
    <name type="scientific">Alexandrium catenella</name>
    <name type="common">Red tide dinoflagellate</name>
    <name type="synonym">Gonyaulax catenella</name>
    <dbReference type="NCBI Taxonomy" id="2925"/>
    <lineage>
        <taxon>Eukaryota</taxon>
        <taxon>Sar</taxon>
        <taxon>Alveolata</taxon>
        <taxon>Dinophyceae</taxon>
        <taxon>Gonyaulacales</taxon>
        <taxon>Pyrocystaceae</taxon>
        <taxon>Alexandrium</taxon>
    </lineage>
</organism>
<dbReference type="GO" id="GO:0005739">
    <property type="term" value="C:mitochondrion"/>
    <property type="evidence" value="ECO:0007669"/>
    <property type="project" value="TreeGrafter"/>
</dbReference>
<proteinExistence type="predicted"/>
<sequence>MSNREGEDLAEPLPAEWDLATLKTLDIRFYAMKISPPCCKIRFLLNYYKVPFTEVGGKKPESEYKKVPVLDIADRQINDSYVIVKNLAPILQGRPLTQQEVAIEHMLTFGVMLALEKATASSLRSLCGCAGLMGGGMGCALRCAAPCIVCCVAPRMLKDKEFKTIPEYSQALQSYLGGQQFFGGSEPSVTDASLYGTIAPFDAVDAPPAEMLLGDTSSPLRTWFDTMAVRSAGSKFV</sequence>
<dbReference type="Gene3D" id="1.20.1050.10">
    <property type="match status" value="1"/>
</dbReference>
<dbReference type="PANTHER" id="PTHR12782">
    <property type="entry name" value="MICROSOMAL PROSTAGLANDIN E SYNTHASE-2"/>
    <property type="match status" value="1"/>
</dbReference>
<dbReference type="InterPro" id="IPR004045">
    <property type="entry name" value="Glutathione_S-Trfase_N"/>
</dbReference>
<dbReference type="SUPFAM" id="SSF47616">
    <property type="entry name" value="GST C-terminal domain-like"/>
    <property type="match status" value="1"/>
</dbReference>
<feature type="domain" description="GST N-terminal" evidence="1">
    <location>
        <begin position="30"/>
        <end position="88"/>
    </location>
</feature>
<protein>
    <recommendedName>
        <fullName evidence="1">GST N-terminal domain-containing protein</fullName>
    </recommendedName>
</protein>
<dbReference type="InterPro" id="IPR036282">
    <property type="entry name" value="Glutathione-S-Trfase_C_sf"/>
</dbReference>
<dbReference type="Pfam" id="PF13417">
    <property type="entry name" value="GST_N_3"/>
    <property type="match status" value="1"/>
</dbReference>
<gene>
    <name evidence="2" type="ORF">ACAT0790_LOCUS51266</name>
</gene>
<name>A0A7S1RS05_ALECA</name>
<dbReference type="Gene3D" id="3.40.30.10">
    <property type="entry name" value="Glutaredoxin"/>
    <property type="match status" value="1"/>
</dbReference>
<dbReference type="AlphaFoldDB" id="A0A7S1RS05"/>
<evidence type="ECO:0000259" key="1">
    <source>
        <dbReference type="Pfam" id="PF13417"/>
    </source>
</evidence>
<dbReference type="SUPFAM" id="SSF52833">
    <property type="entry name" value="Thioredoxin-like"/>
    <property type="match status" value="1"/>
</dbReference>
<dbReference type="CDD" id="cd00299">
    <property type="entry name" value="GST_C_family"/>
    <property type="match status" value="1"/>
</dbReference>
<accession>A0A7S1RS05</accession>
<evidence type="ECO:0000313" key="2">
    <source>
        <dbReference type="EMBL" id="CAD9174497.1"/>
    </source>
</evidence>
<dbReference type="InterPro" id="IPR036249">
    <property type="entry name" value="Thioredoxin-like_sf"/>
</dbReference>
<dbReference type="Pfam" id="PF13410">
    <property type="entry name" value="GST_C_2"/>
    <property type="match status" value="1"/>
</dbReference>